<dbReference type="RefSeq" id="WP_124962224.1">
    <property type="nucleotide sequence ID" value="NZ_RQXU01000047.1"/>
</dbReference>
<dbReference type="AlphaFoldDB" id="A0A3P3E247"/>
<dbReference type="Proteomes" id="UP000271590">
    <property type="component" value="Unassembled WGS sequence"/>
</dbReference>
<sequence length="83" mass="8872">MDTQLLMRIGRMTPPRWLTLSADVAAAKRLAASGMIKVTLEIQGKAKRLAREVAHVDAITSEGASVIASEKSCSRKKAALPTP</sequence>
<accession>A0A3P3E247</accession>
<evidence type="ECO:0000313" key="1">
    <source>
        <dbReference type="EMBL" id="RRH79722.1"/>
    </source>
</evidence>
<name>A0A3P3E247_9BURK</name>
<comment type="caution">
    <text evidence="1">The sequence shown here is derived from an EMBL/GenBank/DDBJ whole genome shotgun (WGS) entry which is preliminary data.</text>
</comment>
<protein>
    <submittedName>
        <fullName evidence="1">Uncharacterized protein</fullName>
    </submittedName>
</protein>
<dbReference type="EMBL" id="RQXU01000047">
    <property type="protein sequence ID" value="RRH79722.1"/>
    <property type="molecule type" value="Genomic_DNA"/>
</dbReference>
<gene>
    <name evidence="1" type="ORF">EH244_31570</name>
</gene>
<reference evidence="1 2" key="1">
    <citation type="submission" date="2018-11" db="EMBL/GenBank/DDBJ databases">
        <title>The genome of Variovorax sp T529.</title>
        <authorList>
            <person name="Gao J."/>
        </authorList>
    </citation>
    <scope>NUCLEOTIDE SEQUENCE [LARGE SCALE GENOMIC DNA]</scope>
    <source>
        <strain evidence="1 2">T529</strain>
    </source>
</reference>
<organism evidence="1 2">
    <name type="scientific">Variovorax beijingensis</name>
    <dbReference type="NCBI Taxonomy" id="2496117"/>
    <lineage>
        <taxon>Bacteria</taxon>
        <taxon>Pseudomonadati</taxon>
        <taxon>Pseudomonadota</taxon>
        <taxon>Betaproteobacteria</taxon>
        <taxon>Burkholderiales</taxon>
        <taxon>Comamonadaceae</taxon>
        <taxon>Variovorax</taxon>
    </lineage>
</organism>
<proteinExistence type="predicted"/>
<evidence type="ECO:0000313" key="2">
    <source>
        <dbReference type="Proteomes" id="UP000271590"/>
    </source>
</evidence>